<dbReference type="GO" id="GO:0003676">
    <property type="term" value="F:nucleic acid binding"/>
    <property type="evidence" value="ECO:0007669"/>
    <property type="project" value="InterPro"/>
</dbReference>
<evidence type="ECO:0000259" key="2">
    <source>
        <dbReference type="SMART" id="SM00474"/>
    </source>
</evidence>
<dbReference type="CDD" id="cd06148">
    <property type="entry name" value="Egl_like_exo"/>
    <property type="match status" value="1"/>
</dbReference>
<dbReference type="OrthoDB" id="26838at2759"/>
<dbReference type="Pfam" id="PF01612">
    <property type="entry name" value="DNA_pol_A_exo1"/>
    <property type="match status" value="1"/>
</dbReference>
<feature type="region of interest" description="Disordered" evidence="1">
    <location>
        <begin position="776"/>
        <end position="823"/>
    </location>
</feature>
<feature type="compositionally biased region" description="Polar residues" evidence="1">
    <location>
        <begin position="800"/>
        <end position="820"/>
    </location>
</feature>
<dbReference type="InterPro" id="IPR002562">
    <property type="entry name" value="3'-5'_exonuclease_dom"/>
</dbReference>
<proteinExistence type="predicted"/>
<dbReference type="PANTHER" id="PTHR46814">
    <property type="entry name" value="EGALITARIAN, ISOFORM B"/>
    <property type="match status" value="1"/>
</dbReference>
<sequence length="963" mass="108940">MTASIESMEYEQARNLTLLFFFERLIDKNEPRTLHDLSCQFGAPGFTKEMRQIAGGSQSGLKKFLLQYPALFMVDGEYVHINSYQHRDDGNISGKKDYIQEAKDYFSHKLLQYGAGTEVPIKSLLGHRSQASPQVRHISGQHIKEFTDFLTKHPDTFRIVDDHVVLVNYDSATVIPAAEKLHLPQPSIDVKNTQQILDFFAQCIEVKGPILVEQLFHLVTSNFPQEHWYKIFKTPNDLTAFLKLFSDCFHIQSNLVTLLQKPKISENHIQHAQKILYKNNLNITSPVVIGDFKLNEPISNTMSMSSNNNNVLHSNMNRSNSNNKICKSGSPSLNYNNDDSLNNGRNNSTNDLPSLGLPQSLLEIKLENLCTRNCPPKLSTYSSNNTQLHIFQQNNNNAQESVSSLPSTKAERNERDRRINLTLKQRISNLVTKTLAENEEKDKKISNNTLQSLNNGNNSSSNSSSNSSPVHTRNYFMGDTWKIKVLQNTRVITSIKESLFVCEAIKKSAPPNECVIISFDCEGVNLGTKGQLTIVEIGTVRGEAFIFDLQVCPQLITDGGLRNILEDENIIKIIHDCRNDAYNLYTQYNVLIKNVFDTQSAHAVLQYQDTGKQVYKVKNVSLNTLCEMYNAPINPMKDQLKNIYKRDPKYWSRRPLSRDMLLYAASDVLVLINEQLFRTMSSSIKPENMCLFSELCTEQIYMLIRPNDVKLKKKQRKISTEVFDLKQKLQMSNKNVVLSNREIRLLRYLDLTEEEKEKLKGSVKVAKKLEKLENIGQDRNFSDSDDDGDNNEQEYASLDSVPSDNSLPSLNTFSPKNSEPPSFMESMHLMNELISDKSMDKAIKIDKLEALLSVAATLPDQIGIESGLLDEGIEMKESSVGSNRSSATDITKQNVSSSNQIYNDMSPTPSSYSSVSMYQAGGRKDAACQTLSTGDIVITKIFFKEDKDNTDKTLISSPIRDKF</sequence>
<dbReference type="InterPro" id="IPR036397">
    <property type="entry name" value="RNaseH_sf"/>
</dbReference>
<dbReference type="GO" id="GO:0008408">
    <property type="term" value="F:3'-5' exonuclease activity"/>
    <property type="evidence" value="ECO:0007669"/>
    <property type="project" value="InterPro"/>
</dbReference>
<dbReference type="AlphaFoldDB" id="A0A9J6C5G2"/>
<dbReference type="EMBL" id="JADBJN010000002">
    <property type="protein sequence ID" value="KAG5677361.1"/>
    <property type="molecule type" value="Genomic_DNA"/>
</dbReference>
<evidence type="ECO:0000256" key="1">
    <source>
        <dbReference type="SAM" id="MobiDB-lite"/>
    </source>
</evidence>
<dbReference type="SMART" id="SM00474">
    <property type="entry name" value="35EXOc"/>
    <property type="match status" value="1"/>
</dbReference>
<feature type="compositionally biased region" description="Low complexity" evidence="1">
    <location>
        <begin position="446"/>
        <end position="468"/>
    </location>
</feature>
<feature type="compositionally biased region" description="Low complexity" evidence="1">
    <location>
        <begin position="307"/>
        <end position="320"/>
    </location>
</feature>
<name>A0A9J6C5G2_POLVA</name>
<reference evidence="3" key="1">
    <citation type="submission" date="2021-03" db="EMBL/GenBank/DDBJ databases">
        <title>Chromosome level genome of the anhydrobiotic midge Polypedilum vanderplanki.</title>
        <authorList>
            <person name="Yoshida Y."/>
            <person name="Kikawada T."/>
            <person name="Gusev O."/>
        </authorList>
    </citation>
    <scope>NUCLEOTIDE SEQUENCE</scope>
    <source>
        <strain evidence="3">NIAS01</strain>
        <tissue evidence="3">Whole body or cell culture</tissue>
    </source>
</reference>
<dbReference type="SUPFAM" id="SSF53098">
    <property type="entry name" value="Ribonuclease H-like"/>
    <property type="match status" value="1"/>
</dbReference>
<dbReference type="InterPro" id="IPR012337">
    <property type="entry name" value="RNaseH-like_sf"/>
</dbReference>
<feature type="compositionally biased region" description="Basic and acidic residues" evidence="1">
    <location>
        <begin position="409"/>
        <end position="418"/>
    </location>
</feature>
<dbReference type="GO" id="GO:0006139">
    <property type="term" value="P:nucleobase-containing compound metabolic process"/>
    <property type="evidence" value="ECO:0007669"/>
    <property type="project" value="InterPro"/>
</dbReference>
<feature type="region of interest" description="Disordered" evidence="1">
    <location>
        <begin position="307"/>
        <end position="354"/>
    </location>
</feature>
<feature type="region of interest" description="Disordered" evidence="1">
    <location>
        <begin position="395"/>
        <end position="418"/>
    </location>
</feature>
<dbReference type="Pfam" id="PF23713">
    <property type="entry name" value="WHD_Egal"/>
    <property type="match status" value="3"/>
</dbReference>
<accession>A0A9J6C5G2</accession>
<keyword evidence="4" id="KW-1185">Reference proteome</keyword>
<organism evidence="3 4">
    <name type="scientific">Polypedilum vanderplanki</name>
    <name type="common">Sleeping chironomid midge</name>
    <dbReference type="NCBI Taxonomy" id="319348"/>
    <lineage>
        <taxon>Eukaryota</taxon>
        <taxon>Metazoa</taxon>
        <taxon>Ecdysozoa</taxon>
        <taxon>Arthropoda</taxon>
        <taxon>Hexapoda</taxon>
        <taxon>Insecta</taxon>
        <taxon>Pterygota</taxon>
        <taxon>Neoptera</taxon>
        <taxon>Endopterygota</taxon>
        <taxon>Diptera</taxon>
        <taxon>Nematocera</taxon>
        <taxon>Chironomoidea</taxon>
        <taxon>Chironomidae</taxon>
        <taxon>Chironominae</taxon>
        <taxon>Polypedilum</taxon>
        <taxon>Polypedilum</taxon>
    </lineage>
</organism>
<dbReference type="Gene3D" id="3.30.420.10">
    <property type="entry name" value="Ribonuclease H-like superfamily/Ribonuclease H"/>
    <property type="match status" value="1"/>
</dbReference>
<feature type="compositionally biased region" description="Low complexity" evidence="1">
    <location>
        <begin position="330"/>
        <end position="348"/>
    </location>
</feature>
<feature type="domain" description="3'-5' exonuclease" evidence="2">
    <location>
        <begin position="489"/>
        <end position="685"/>
    </location>
</feature>
<feature type="compositionally biased region" description="Acidic residues" evidence="1">
    <location>
        <begin position="783"/>
        <end position="792"/>
    </location>
</feature>
<dbReference type="InterPro" id="IPR056589">
    <property type="entry name" value="WH_Egal-1"/>
</dbReference>
<dbReference type="PANTHER" id="PTHR46814:SF1">
    <property type="entry name" value="EGALITARIAN, ISOFORM B"/>
    <property type="match status" value="1"/>
</dbReference>
<evidence type="ECO:0000313" key="3">
    <source>
        <dbReference type="EMBL" id="KAG5677361.1"/>
    </source>
</evidence>
<feature type="compositionally biased region" description="Basic and acidic residues" evidence="1">
    <location>
        <begin position="436"/>
        <end position="445"/>
    </location>
</feature>
<feature type="compositionally biased region" description="Polar residues" evidence="1">
    <location>
        <begin position="395"/>
        <end position="407"/>
    </location>
</feature>
<protein>
    <recommendedName>
        <fullName evidence="2">3'-5' exonuclease domain-containing protein</fullName>
    </recommendedName>
</protein>
<dbReference type="Proteomes" id="UP001107558">
    <property type="component" value="Chromosome 2"/>
</dbReference>
<gene>
    <name evidence="3" type="ORF">PVAND_007125</name>
</gene>
<comment type="caution">
    <text evidence="3">The sequence shown here is derived from an EMBL/GenBank/DDBJ whole genome shotgun (WGS) entry which is preliminary data.</text>
</comment>
<feature type="region of interest" description="Disordered" evidence="1">
    <location>
        <begin position="434"/>
        <end position="471"/>
    </location>
</feature>
<evidence type="ECO:0000313" key="4">
    <source>
        <dbReference type="Proteomes" id="UP001107558"/>
    </source>
</evidence>